<name>A0ABR8X0G7_9MICO</name>
<gene>
    <name evidence="3" type="ORF">H9622_04425</name>
</gene>
<dbReference type="InterPro" id="IPR005031">
    <property type="entry name" value="COQ10_START"/>
</dbReference>
<evidence type="ECO:0000259" key="2">
    <source>
        <dbReference type="Pfam" id="PF03364"/>
    </source>
</evidence>
<dbReference type="CDD" id="cd07817">
    <property type="entry name" value="SRPBCC_8"/>
    <property type="match status" value="1"/>
</dbReference>
<protein>
    <submittedName>
        <fullName evidence="3">SRPBCC family protein</fullName>
    </submittedName>
</protein>
<dbReference type="EMBL" id="JACSPM010000001">
    <property type="protein sequence ID" value="MBD8022835.1"/>
    <property type="molecule type" value="Genomic_DNA"/>
</dbReference>
<dbReference type="Gene3D" id="3.30.530.20">
    <property type="match status" value="1"/>
</dbReference>
<dbReference type="PANTHER" id="PTHR33824">
    <property type="entry name" value="POLYKETIDE CYCLASE/DEHYDRASE AND LIPID TRANSPORT SUPERFAMILY PROTEIN"/>
    <property type="match status" value="1"/>
</dbReference>
<feature type="compositionally biased region" description="Low complexity" evidence="1">
    <location>
        <begin position="169"/>
        <end position="178"/>
    </location>
</feature>
<dbReference type="PANTHER" id="PTHR33824:SF7">
    <property type="entry name" value="POLYKETIDE CYCLASE_DEHYDRASE AND LIPID TRANSPORT SUPERFAMILY PROTEIN"/>
    <property type="match status" value="1"/>
</dbReference>
<dbReference type="InterPro" id="IPR047137">
    <property type="entry name" value="ORF3"/>
</dbReference>
<reference evidence="3 4" key="1">
    <citation type="submission" date="2020-08" db="EMBL/GenBank/DDBJ databases">
        <title>A Genomic Blueprint of the Chicken Gut Microbiome.</title>
        <authorList>
            <person name="Gilroy R."/>
            <person name="Ravi A."/>
            <person name="Getino M."/>
            <person name="Pursley I."/>
            <person name="Horton D.L."/>
            <person name="Alikhan N.-F."/>
            <person name="Baker D."/>
            <person name="Gharbi K."/>
            <person name="Hall N."/>
            <person name="Watson M."/>
            <person name="Adriaenssens E.M."/>
            <person name="Foster-Nyarko E."/>
            <person name="Jarju S."/>
            <person name="Secka A."/>
            <person name="Antonio M."/>
            <person name="Oren A."/>
            <person name="Chaudhuri R."/>
            <person name="La Ragione R.M."/>
            <person name="Hildebrand F."/>
            <person name="Pallen M.J."/>
        </authorList>
    </citation>
    <scope>NUCLEOTIDE SEQUENCE [LARGE SCALE GENOMIC DNA]</scope>
    <source>
        <strain evidence="3 4">Sa1CUA4</strain>
    </source>
</reference>
<feature type="compositionally biased region" description="Basic and acidic residues" evidence="1">
    <location>
        <begin position="141"/>
        <end position="161"/>
    </location>
</feature>
<organism evidence="3 4">
    <name type="scientific">Microbacterium gallinarum</name>
    <dbReference type="NCBI Taxonomy" id="2762209"/>
    <lineage>
        <taxon>Bacteria</taxon>
        <taxon>Bacillati</taxon>
        <taxon>Actinomycetota</taxon>
        <taxon>Actinomycetes</taxon>
        <taxon>Micrococcales</taxon>
        <taxon>Microbacteriaceae</taxon>
        <taxon>Microbacterium</taxon>
    </lineage>
</organism>
<feature type="domain" description="Coenzyme Q-binding protein COQ10 START" evidence="2">
    <location>
        <begin position="13"/>
        <end position="131"/>
    </location>
</feature>
<dbReference type="Pfam" id="PF03364">
    <property type="entry name" value="Polyketide_cyc"/>
    <property type="match status" value="1"/>
</dbReference>
<dbReference type="SUPFAM" id="SSF55961">
    <property type="entry name" value="Bet v1-like"/>
    <property type="match status" value="1"/>
</dbReference>
<evidence type="ECO:0000313" key="3">
    <source>
        <dbReference type="EMBL" id="MBD8022835.1"/>
    </source>
</evidence>
<feature type="region of interest" description="Disordered" evidence="1">
    <location>
        <begin position="141"/>
        <end position="185"/>
    </location>
</feature>
<dbReference type="RefSeq" id="WP_191764604.1">
    <property type="nucleotide sequence ID" value="NZ_JACSPM010000001.1"/>
</dbReference>
<evidence type="ECO:0000256" key="1">
    <source>
        <dbReference type="SAM" id="MobiDB-lite"/>
    </source>
</evidence>
<dbReference type="Proteomes" id="UP000602532">
    <property type="component" value="Unassembled WGS sequence"/>
</dbReference>
<proteinExistence type="predicted"/>
<comment type="caution">
    <text evidence="3">The sequence shown here is derived from an EMBL/GenBank/DDBJ whole genome shotgun (WGS) entry which is preliminary data.</text>
</comment>
<evidence type="ECO:0000313" key="4">
    <source>
        <dbReference type="Proteomes" id="UP000602532"/>
    </source>
</evidence>
<accession>A0ABR8X0G7</accession>
<keyword evidence="4" id="KW-1185">Reference proteome</keyword>
<sequence>MAKTSTMSADIDVDAPIRPVYNQWTQFESFPSFLHAVKEVTQLDDTRTRWVVSVGGVRREFEAEITEQVPDQLIAWASIDGKTHTGRVAFRPNADGGTHVDLEMMWLPETFVEKVGAALDLDERQAEADLKRFQSFMEERGHETGGWRGEVHDGVTERDAEAMSGGYGAPAAQPAAPYSEGDDRV</sequence>
<dbReference type="InterPro" id="IPR023393">
    <property type="entry name" value="START-like_dom_sf"/>
</dbReference>